<feature type="region of interest" description="Disordered" evidence="1">
    <location>
        <begin position="123"/>
        <end position="165"/>
    </location>
</feature>
<accession>A0A5C3N245</accession>
<dbReference type="EMBL" id="ML213511">
    <property type="protein sequence ID" value="TFK51520.1"/>
    <property type="molecule type" value="Genomic_DNA"/>
</dbReference>
<name>A0A5C3N245_9AGAM</name>
<feature type="compositionally biased region" description="Basic residues" evidence="1">
    <location>
        <begin position="333"/>
        <end position="343"/>
    </location>
</feature>
<sequence length="343" mass="37280">MAATSTSSTTNVTGHAGKGAELQARLDKMQDNMKREFVTTTRRIGSLAREQRGRQVTRLQTIVKADEKLRIQRERLTVIGRDVATFYEKRTSKQELQFDDLEWDAERLDAMAQVLLVIELGDNEEPNSSDYGQEEMDSDTTGVPSASAANAMGDTESLATPPTSHLSLSALRGDEVHHDAPAAIESWRNAIDPESTEDEASTLPSEHGDIAGPDVRRSLEPLAFASECGSQSGDGLHQINSRTAITLAKGKAREHPRIPFPLVRVQSAVPSGEASANNAAASGDRRKAGSIPPRSTRRTAAVEHRPVTRSMTKRARDETGDASRESCGETFLHKKRKVKAASS</sequence>
<feature type="compositionally biased region" description="Basic and acidic residues" evidence="1">
    <location>
        <begin position="314"/>
        <end position="327"/>
    </location>
</feature>
<feature type="compositionally biased region" description="Acidic residues" evidence="1">
    <location>
        <begin position="123"/>
        <end position="138"/>
    </location>
</feature>
<keyword evidence="3" id="KW-1185">Reference proteome</keyword>
<dbReference type="AlphaFoldDB" id="A0A5C3N245"/>
<gene>
    <name evidence="2" type="ORF">OE88DRAFT_1659570</name>
</gene>
<reference evidence="2 3" key="1">
    <citation type="journal article" date="2019" name="Nat. Ecol. Evol.">
        <title>Megaphylogeny resolves global patterns of mushroom evolution.</title>
        <authorList>
            <person name="Varga T."/>
            <person name="Krizsan K."/>
            <person name="Foldi C."/>
            <person name="Dima B."/>
            <person name="Sanchez-Garcia M."/>
            <person name="Sanchez-Ramirez S."/>
            <person name="Szollosi G.J."/>
            <person name="Szarkandi J.G."/>
            <person name="Papp V."/>
            <person name="Albert L."/>
            <person name="Andreopoulos W."/>
            <person name="Angelini C."/>
            <person name="Antonin V."/>
            <person name="Barry K.W."/>
            <person name="Bougher N.L."/>
            <person name="Buchanan P."/>
            <person name="Buyck B."/>
            <person name="Bense V."/>
            <person name="Catcheside P."/>
            <person name="Chovatia M."/>
            <person name="Cooper J."/>
            <person name="Damon W."/>
            <person name="Desjardin D."/>
            <person name="Finy P."/>
            <person name="Geml J."/>
            <person name="Haridas S."/>
            <person name="Hughes K."/>
            <person name="Justo A."/>
            <person name="Karasinski D."/>
            <person name="Kautmanova I."/>
            <person name="Kiss B."/>
            <person name="Kocsube S."/>
            <person name="Kotiranta H."/>
            <person name="LaButti K.M."/>
            <person name="Lechner B.E."/>
            <person name="Liimatainen K."/>
            <person name="Lipzen A."/>
            <person name="Lukacs Z."/>
            <person name="Mihaltcheva S."/>
            <person name="Morgado L.N."/>
            <person name="Niskanen T."/>
            <person name="Noordeloos M.E."/>
            <person name="Ohm R.A."/>
            <person name="Ortiz-Santana B."/>
            <person name="Ovrebo C."/>
            <person name="Racz N."/>
            <person name="Riley R."/>
            <person name="Savchenko A."/>
            <person name="Shiryaev A."/>
            <person name="Soop K."/>
            <person name="Spirin V."/>
            <person name="Szebenyi C."/>
            <person name="Tomsovsky M."/>
            <person name="Tulloss R.E."/>
            <person name="Uehling J."/>
            <person name="Grigoriev I.V."/>
            <person name="Vagvolgyi C."/>
            <person name="Papp T."/>
            <person name="Martin F.M."/>
            <person name="Miettinen O."/>
            <person name="Hibbett D.S."/>
            <person name="Nagy L.G."/>
        </authorList>
    </citation>
    <scope>NUCLEOTIDE SEQUENCE [LARGE SCALE GENOMIC DNA]</scope>
    <source>
        <strain evidence="2 3">OMC1185</strain>
    </source>
</reference>
<feature type="compositionally biased region" description="Polar residues" evidence="1">
    <location>
        <begin position="139"/>
        <end position="148"/>
    </location>
</feature>
<dbReference type="Proteomes" id="UP000305948">
    <property type="component" value="Unassembled WGS sequence"/>
</dbReference>
<evidence type="ECO:0000313" key="2">
    <source>
        <dbReference type="EMBL" id="TFK51520.1"/>
    </source>
</evidence>
<proteinExistence type="predicted"/>
<evidence type="ECO:0000313" key="3">
    <source>
        <dbReference type="Proteomes" id="UP000305948"/>
    </source>
</evidence>
<protein>
    <submittedName>
        <fullName evidence="2">Uncharacterized protein</fullName>
    </submittedName>
</protein>
<feature type="compositionally biased region" description="Low complexity" evidence="1">
    <location>
        <begin position="1"/>
        <end position="10"/>
    </location>
</feature>
<organism evidence="2 3">
    <name type="scientific">Heliocybe sulcata</name>
    <dbReference type="NCBI Taxonomy" id="5364"/>
    <lineage>
        <taxon>Eukaryota</taxon>
        <taxon>Fungi</taxon>
        <taxon>Dikarya</taxon>
        <taxon>Basidiomycota</taxon>
        <taxon>Agaricomycotina</taxon>
        <taxon>Agaricomycetes</taxon>
        <taxon>Gloeophyllales</taxon>
        <taxon>Gloeophyllaceae</taxon>
        <taxon>Heliocybe</taxon>
    </lineage>
</organism>
<evidence type="ECO:0000256" key="1">
    <source>
        <dbReference type="SAM" id="MobiDB-lite"/>
    </source>
</evidence>
<feature type="region of interest" description="Disordered" evidence="1">
    <location>
        <begin position="268"/>
        <end position="343"/>
    </location>
</feature>
<feature type="region of interest" description="Disordered" evidence="1">
    <location>
        <begin position="188"/>
        <end position="214"/>
    </location>
</feature>
<feature type="region of interest" description="Disordered" evidence="1">
    <location>
        <begin position="1"/>
        <end position="21"/>
    </location>
</feature>